<sequence>MSSLGVDVECSQTATEDGSDGEASQRRGGRGGTGSGRPRGDAWARGSGRRGRYAGQRPRRWTRQSTVEGGRRGLFFLTAPLAITSYHTNKTRLAEAPFGLVGDDNGPGLEPPPRNRIGIATAFVPSRRRSPAVSGGLRRPPES</sequence>
<dbReference type="AlphaFoldDB" id="K0THX6"/>
<dbReference type="EMBL" id="AGNL01001310">
    <property type="protein sequence ID" value="EJK77110.1"/>
    <property type="molecule type" value="Genomic_DNA"/>
</dbReference>
<evidence type="ECO:0000313" key="2">
    <source>
        <dbReference type="EMBL" id="EJK77110.1"/>
    </source>
</evidence>
<keyword evidence="3" id="KW-1185">Reference proteome</keyword>
<feature type="region of interest" description="Disordered" evidence="1">
    <location>
        <begin position="1"/>
        <end position="66"/>
    </location>
</feature>
<proteinExistence type="predicted"/>
<comment type="caution">
    <text evidence="2">The sequence shown here is derived from an EMBL/GenBank/DDBJ whole genome shotgun (WGS) entry which is preliminary data.</text>
</comment>
<dbReference type="Proteomes" id="UP000266841">
    <property type="component" value="Unassembled WGS sequence"/>
</dbReference>
<organism evidence="2 3">
    <name type="scientific">Thalassiosira oceanica</name>
    <name type="common">Marine diatom</name>
    <dbReference type="NCBI Taxonomy" id="159749"/>
    <lineage>
        <taxon>Eukaryota</taxon>
        <taxon>Sar</taxon>
        <taxon>Stramenopiles</taxon>
        <taxon>Ochrophyta</taxon>
        <taxon>Bacillariophyta</taxon>
        <taxon>Coscinodiscophyceae</taxon>
        <taxon>Thalassiosirophycidae</taxon>
        <taxon>Thalassiosirales</taxon>
        <taxon>Thalassiosiraceae</taxon>
        <taxon>Thalassiosira</taxon>
    </lineage>
</organism>
<evidence type="ECO:0000256" key="1">
    <source>
        <dbReference type="SAM" id="MobiDB-lite"/>
    </source>
</evidence>
<reference evidence="2 3" key="1">
    <citation type="journal article" date="2012" name="Genome Biol.">
        <title>Genome and low-iron response of an oceanic diatom adapted to chronic iron limitation.</title>
        <authorList>
            <person name="Lommer M."/>
            <person name="Specht M."/>
            <person name="Roy A.S."/>
            <person name="Kraemer L."/>
            <person name="Andreson R."/>
            <person name="Gutowska M.A."/>
            <person name="Wolf J."/>
            <person name="Bergner S.V."/>
            <person name="Schilhabel M.B."/>
            <person name="Klostermeier U.C."/>
            <person name="Beiko R.G."/>
            <person name="Rosenstiel P."/>
            <person name="Hippler M."/>
            <person name="Laroche J."/>
        </authorList>
    </citation>
    <scope>NUCLEOTIDE SEQUENCE [LARGE SCALE GENOMIC DNA]</scope>
    <source>
        <strain evidence="2 3">CCMP1005</strain>
    </source>
</reference>
<evidence type="ECO:0000313" key="3">
    <source>
        <dbReference type="Proteomes" id="UP000266841"/>
    </source>
</evidence>
<gene>
    <name evidence="2" type="ORF">THAOC_01080</name>
</gene>
<name>K0THX6_THAOC</name>
<accession>K0THX6</accession>
<feature type="compositionally biased region" description="Basic residues" evidence="1">
    <location>
        <begin position="47"/>
        <end position="62"/>
    </location>
</feature>
<protein>
    <submittedName>
        <fullName evidence="2">Uncharacterized protein</fullName>
    </submittedName>
</protein>